<accession>Q0RX60</accession>
<dbReference type="PANTHER" id="PTHR43790">
    <property type="entry name" value="CARBOHYDRATE TRANSPORT ATP-BINDING PROTEIN MG119-RELATED"/>
    <property type="match status" value="1"/>
</dbReference>
<evidence type="ECO:0000256" key="3">
    <source>
        <dbReference type="ARBA" id="ARBA00022597"/>
    </source>
</evidence>
<keyword evidence="5" id="KW-0547">Nucleotide-binding</keyword>
<dbReference type="PANTHER" id="PTHR43790:SF3">
    <property type="entry name" value="D-ALLOSE IMPORT ATP-BINDING PROTEIN ALSA-RELATED"/>
    <property type="match status" value="1"/>
</dbReference>
<keyword evidence="1" id="KW-0813">Transport</keyword>
<dbReference type="Pfam" id="PF00005">
    <property type="entry name" value="ABC_tran"/>
    <property type="match status" value="2"/>
</dbReference>
<dbReference type="PROSITE" id="PS50893">
    <property type="entry name" value="ABC_TRANSPORTER_2"/>
    <property type="match status" value="2"/>
</dbReference>
<dbReference type="CDD" id="cd03215">
    <property type="entry name" value="ABC_Carb_Monos_II"/>
    <property type="match status" value="1"/>
</dbReference>
<keyword evidence="8" id="KW-0472">Membrane</keyword>
<evidence type="ECO:0000256" key="1">
    <source>
        <dbReference type="ARBA" id="ARBA00022448"/>
    </source>
</evidence>
<feature type="domain" description="ABC transporter" evidence="9">
    <location>
        <begin position="5"/>
        <end position="247"/>
    </location>
</feature>
<sequence>MNDLLELSSLSMTFDSGRALDGADLSLTVGEIHGLVGQNGCGKSTLIKILSGYHSPDPGAKGTFLGAPLPFGDPSAPHRVGIHFVHQDLGIVDGLSVVENLALGSGYATGPFGNIRWRRQIAATREATHALGYELDPHTDVSKLSPSERVGVAISRALINDSSAALRLLVLDEPTAALPPTEVQRLFAVLQRLRERAVTTLFVSHRLDELLTACDRVTVLRSGRRVSTAQTSTMTRESLIRDILGRPLVPHKPTSLSVTSQEPSVTVRRLTGTRLKPLDFDVYPGEVLGLVGVTGSGREEVASLIVGATEPIDGSVTVHGSTYSGLNPHTASRAGIAFLPTDRRRSAVIPDATVRENLTLPMLADITRLGRISRRAESRVAGDWIGKMHVRPSDPENLVINLSGGNQQKVLLARWLRTKPKMLILDEPTQGIDVGTKTQFYALLSAAARDGIAVVVCTTDGQEAVELCDRVLVLADGVCTRSLSGSSLTTAVVEQELLGLHENTEKDEVLA</sequence>
<dbReference type="PATRIC" id="fig|101510.16.peg.8363"/>
<dbReference type="InterPro" id="IPR017871">
    <property type="entry name" value="ABC_transporter-like_CS"/>
</dbReference>
<evidence type="ECO:0000259" key="9">
    <source>
        <dbReference type="PROSITE" id="PS50893"/>
    </source>
</evidence>
<dbReference type="Proteomes" id="UP000008710">
    <property type="component" value="Plasmid pRHL1"/>
</dbReference>
<reference evidence="11" key="1">
    <citation type="journal article" date="2006" name="Proc. Natl. Acad. Sci. U.S.A.">
        <title>The complete genome of Rhodococcus sp. RHA1 provides insights into a catabolic powerhouse.</title>
        <authorList>
            <person name="McLeod M.P."/>
            <person name="Warren R.L."/>
            <person name="Hsiao W.W.L."/>
            <person name="Araki N."/>
            <person name="Myhre M."/>
            <person name="Fernandes C."/>
            <person name="Miyazawa D."/>
            <person name="Wong W."/>
            <person name="Lillquist A.L."/>
            <person name="Wang D."/>
            <person name="Dosanjh M."/>
            <person name="Hara H."/>
            <person name="Petrescu A."/>
            <person name="Morin R.D."/>
            <person name="Yang G."/>
            <person name="Stott J.M."/>
            <person name="Schein J.E."/>
            <person name="Shin H."/>
            <person name="Smailus D."/>
            <person name="Siddiqui A.S."/>
            <person name="Marra M.A."/>
            <person name="Jones S.J.M."/>
            <person name="Holt R."/>
            <person name="Brinkman F.S.L."/>
            <person name="Miyauchi K."/>
            <person name="Fukuda M."/>
            <person name="Davies J.E."/>
            <person name="Mohn W.W."/>
            <person name="Eltis L.D."/>
        </authorList>
    </citation>
    <scope>NUCLEOTIDE SEQUENCE [LARGE SCALE GENOMIC DNA]</scope>
    <source>
        <strain evidence="11">RHA1</strain>
    </source>
</reference>
<evidence type="ECO:0000313" key="10">
    <source>
        <dbReference type="EMBL" id="ABH00126.1"/>
    </source>
</evidence>
<keyword evidence="4" id="KW-0677">Repeat</keyword>
<geneLocation type="plasmid" evidence="10 11">
    <name>pRHL1</name>
</geneLocation>
<feature type="domain" description="ABC transporter" evidence="9">
    <location>
        <begin position="260"/>
        <end position="501"/>
    </location>
</feature>
<dbReference type="OrthoDB" id="7757085at2"/>
<name>Q0RX60_RHOJR</name>
<protein>
    <submittedName>
        <fullName evidence="10">ABC sugar transporter, ATP-binding component</fullName>
        <ecNumber evidence="10">3.6.3.-</ecNumber>
    </submittedName>
</protein>
<dbReference type="InterPro" id="IPR003593">
    <property type="entry name" value="AAA+_ATPase"/>
</dbReference>
<dbReference type="SUPFAM" id="SSF52540">
    <property type="entry name" value="P-loop containing nucleoside triphosphate hydrolases"/>
    <property type="match status" value="2"/>
</dbReference>
<dbReference type="HOGENOM" id="CLU_000604_92_3_11"/>
<dbReference type="Gene3D" id="3.40.50.300">
    <property type="entry name" value="P-loop containing nucleotide triphosphate hydrolases"/>
    <property type="match status" value="2"/>
</dbReference>
<dbReference type="RefSeq" id="WP_011599802.1">
    <property type="nucleotide sequence ID" value="NC_008269.1"/>
</dbReference>
<organism evidence="10 11">
    <name type="scientific">Rhodococcus jostii (strain RHA1)</name>
    <dbReference type="NCBI Taxonomy" id="101510"/>
    <lineage>
        <taxon>Bacteria</taxon>
        <taxon>Bacillati</taxon>
        <taxon>Actinomycetota</taxon>
        <taxon>Actinomycetes</taxon>
        <taxon>Mycobacteriales</taxon>
        <taxon>Nocardiaceae</taxon>
        <taxon>Rhodococcus</taxon>
    </lineage>
</organism>
<dbReference type="AlphaFoldDB" id="Q0RX60"/>
<keyword evidence="7" id="KW-1278">Translocase</keyword>
<dbReference type="InterPro" id="IPR003439">
    <property type="entry name" value="ABC_transporter-like_ATP-bd"/>
</dbReference>
<keyword evidence="10" id="KW-0614">Plasmid</keyword>
<keyword evidence="3 10" id="KW-0762">Sugar transport</keyword>
<evidence type="ECO:0000256" key="2">
    <source>
        <dbReference type="ARBA" id="ARBA00022475"/>
    </source>
</evidence>
<evidence type="ECO:0000256" key="4">
    <source>
        <dbReference type="ARBA" id="ARBA00022737"/>
    </source>
</evidence>
<dbReference type="InterPro" id="IPR050107">
    <property type="entry name" value="ABC_carbohydrate_import_ATPase"/>
</dbReference>
<dbReference type="GO" id="GO:0005524">
    <property type="term" value="F:ATP binding"/>
    <property type="evidence" value="ECO:0007669"/>
    <property type="project" value="UniProtKB-KW"/>
</dbReference>
<evidence type="ECO:0000256" key="8">
    <source>
        <dbReference type="ARBA" id="ARBA00023136"/>
    </source>
</evidence>
<keyword evidence="6 10" id="KW-0067">ATP-binding</keyword>
<evidence type="ECO:0000256" key="6">
    <source>
        <dbReference type="ARBA" id="ARBA00022840"/>
    </source>
</evidence>
<keyword evidence="2" id="KW-1003">Cell membrane</keyword>
<evidence type="ECO:0000256" key="5">
    <source>
        <dbReference type="ARBA" id="ARBA00022741"/>
    </source>
</evidence>
<gene>
    <name evidence="10" type="ordered locus">RHA1_ro09082</name>
</gene>
<proteinExistence type="predicted"/>
<dbReference type="SMART" id="SM00382">
    <property type="entry name" value="AAA"/>
    <property type="match status" value="2"/>
</dbReference>
<dbReference type="KEGG" id="rha:RHA1_ro09082"/>
<dbReference type="PROSITE" id="PS00211">
    <property type="entry name" value="ABC_TRANSPORTER_1"/>
    <property type="match status" value="1"/>
</dbReference>
<dbReference type="EMBL" id="CP000432">
    <property type="protein sequence ID" value="ABH00126.1"/>
    <property type="molecule type" value="Genomic_DNA"/>
</dbReference>
<dbReference type="InterPro" id="IPR027417">
    <property type="entry name" value="P-loop_NTPase"/>
</dbReference>
<dbReference type="CDD" id="cd03216">
    <property type="entry name" value="ABC_Carb_Monos_I"/>
    <property type="match status" value="1"/>
</dbReference>
<dbReference type="EC" id="3.6.3.-" evidence="10"/>
<evidence type="ECO:0000313" key="11">
    <source>
        <dbReference type="Proteomes" id="UP000008710"/>
    </source>
</evidence>
<keyword evidence="10" id="KW-0378">Hydrolase</keyword>
<dbReference type="GO" id="GO:0016887">
    <property type="term" value="F:ATP hydrolysis activity"/>
    <property type="evidence" value="ECO:0007669"/>
    <property type="project" value="InterPro"/>
</dbReference>
<evidence type="ECO:0000256" key="7">
    <source>
        <dbReference type="ARBA" id="ARBA00022967"/>
    </source>
</evidence>